<feature type="compositionally biased region" description="Low complexity" evidence="8">
    <location>
        <begin position="1223"/>
        <end position="1233"/>
    </location>
</feature>
<evidence type="ECO:0000256" key="5">
    <source>
        <dbReference type="ARBA" id="ARBA00022786"/>
    </source>
</evidence>
<dbReference type="Gene3D" id="3.90.70.10">
    <property type="entry name" value="Cysteine proteinases"/>
    <property type="match status" value="2"/>
</dbReference>
<feature type="region of interest" description="Disordered" evidence="8">
    <location>
        <begin position="1204"/>
        <end position="1246"/>
    </location>
</feature>
<comment type="similarity">
    <text evidence="2">Belongs to the peptidase C19 family.</text>
</comment>
<dbReference type="PANTHER" id="PTHR21646">
    <property type="entry name" value="UBIQUITIN CARBOXYL-TERMINAL HYDROLASE"/>
    <property type="match status" value="1"/>
</dbReference>
<dbReference type="InterPro" id="IPR006615">
    <property type="entry name" value="Pept_C19_DUSP"/>
</dbReference>
<dbReference type="GO" id="GO:0004843">
    <property type="term" value="F:cysteine-type deubiquitinase activity"/>
    <property type="evidence" value="ECO:0007669"/>
    <property type="project" value="UniProtKB-EC"/>
</dbReference>
<feature type="domain" description="DUSP" evidence="10">
    <location>
        <begin position="35"/>
        <end position="139"/>
    </location>
</feature>
<dbReference type="InterPro" id="IPR038765">
    <property type="entry name" value="Papain-like_cys_pep_sf"/>
</dbReference>
<evidence type="ECO:0000259" key="9">
    <source>
        <dbReference type="PROSITE" id="PS50235"/>
    </source>
</evidence>
<evidence type="ECO:0000256" key="7">
    <source>
        <dbReference type="ARBA" id="ARBA00022807"/>
    </source>
</evidence>
<dbReference type="OrthoDB" id="292964at2759"/>
<protein>
    <recommendedName>
        <fullName evidence="3">ubiquitinyl hydrolase 1</fullName>
        <ecNumber evidence="3">3.4.19.12</ecNumber>
    </recommendedName>
</protein>
<evidence type="ECO:0000313" key="12">
    <source>
        <dbReference type="Proteomes" id="UP000242875"/>
    </source>
</evidence>
<evidence type="ECO:0000256" key="6">
    <source>
        <dbReference type="ARBA" id="ARBA00022801"/>
    </source>
</evidence>
<feature type="region of interest" description="Disordered" evidence="8">
    <location>
        <begin position="298"/>
        <end position="333"/>
    </location>
</feature>
<dbReference type="Gene3D" id="3.30.2230.10">
    <property type="entry name" value="DUSP-like"/>
    <property type="match status" value="1"/>
</dbReference>
<dbReference type="PROSITE" id="PS51283">
    <property type="entry name" value="DUSP"/>
    <property type="match status" value="1"/>
</dbReference>
<feature type="compositionally biased region" description="Polar residues" evidence="8">
    <location>
        <begin position="1204"/>
        <end position="1215"/>
    </location>
</feature>
<comment type="caution">
    <text evidence="11">The sequence shown here is derived from an EMBL/GenBank/DDBJ whole genome shotgun (WGS) entry which is preliminary data.</text>
</comment>
<sequence>MSSLHVQATDAEATHTLSNEDYALQMNLEVSVSAIPPEDQIPYVESALNSPMVEGQTWYVIGIDWWQCWREYCEGASTAIGGDTSGPGPIDLQSIKTANDQLMPGLSVGGEIEVISVTAWQALIDWYGANSEAIPRKVIREGNGATAECKVEVYPPIFHVARVAPSTDPTRKAPSFSLSRLDTTMILMERIRGVSGIGWDSGSRVWRLSEETLLDTDELSAQISVADVPMNIELVDIDLSRGNQTITDVFLDNGGVLYVESRTGVRWPLEARSGESGSPFEMSSGFKIRTTFDTSTKRSFDSSAISPASTPQSSPPDQDSSSSFYPAMESQDSDVDPIQRKFPALVNVQRGLLARSISNDDDEISTTFSSSGATANSSMDGMGFTKQLVRPMKPPGVCGLSNLGNTCFMNAALQCLSNTRELTEYFLAAKHKEELNTDNPLGMGGQVAEAYGHLIEKLWSGESDSFAPREFKFTIGRFNGTFTGYQQHDSQELLAFLLDGLHEDLNRILKKPYIELPDVDGQPDEEIAEQSWRYHKARNDSIIVDLFQGQFKSKLVCLECGKVSVTFDPFMYLSLPMPIKKRTRLTVQYIPYDTTRRPLKLTVSLSKDASVQSLKSKVAKWMDTNLDKLLMVEIFSHKVYRIFPNYEPIATIQTHDILYIYELPSAIPAFNQRGSPSDDTSKDWIVFPVTLGYLDEGEAVSSFSRDQYRRTEFGHPILVAIPPEESRDWKTIQDVVLKQIHRYITPHEDDTIGVNKTGELPGSYPSAEMDTDDLADDPKDPSIATDEDMAEQPVETLVIPFPRLSEGANDEYLSGRSSPEPTVLADGKMSEVKEVTFFTYQSSRYSSGSDNLFPCGMSISGDMIDVEDRVNKMTSASKSSRPTSALGNVSMVEEPAVSDEDFDGLDQPQHTNADTKVGDSAEVPDGQMDIDNDTASVEINHIAGDLSNSPEAPITIRQGEAMFVQYSKKAALRTFGIKKSNHFQSLSKDVDTSGFDDFQDFQDPEIAELEKEAGRQKEISLADCLDEFTREEKLGDDDLWYCPQCKKHQKATKKFDLWKLPEILVVHLKRFSHTRAFRDKIDADVDFPTKGLDLSSRVKGKQAESEGLIYDLFGVDNHFGGLGGGHYTAYARNFNNAQWYNFDDSRVSPVDVEEVKTPAAYLLFFRRRHANSVATPIMPPSELPVFDYSQTLSSLPGHMLARQNSLTPSTISGTSTDDERGKVSSLDSSVESLETGESLTVDRLEM</sequence>
<feature type="compositionally biased region" description="Low complexity" evidence="8">
    <location>
        <begin position="302"/>
        <end position="323"/>
    </location>
</feature>
<evidence type="ECO:0000256" key="4">
    <source>
        <dbReference type="ARBA" id="ARBA00022670"/>
    </source>
</evidence>
<dbReference type="PROSITE" id="PS00973">
    <property type="entry name" value="USP_2"/>
    <property type="match status" value="1"/>
</dbReference>
<dbReference type="PANTHER" id="PTHR21646:SF24">
    <property type="entry name" value="UBIQUITIN CARBOXYL-TERMINAL HYDROLASE"/>
    <property type="match status" value="1"/>
</dbReference>
<dbReference type="InterPro" id="IPR028889">
    <property type="entry name" value="USP"/>
</dbReference>
<evidence type="ECO:0000256" key="8">
    <source>
        <dbReference type="SAM" id="MobiDB-lite"/>
    </source>
</evidence>
<feature type="region of interest" description="Disordered" evidence="8">
    <location>
        <begin position="899"/>
        <end position="922"/>
    </location>
</feature>
<dbReference type="SUPFAM" id="SSF143791">
    <property type="entry name" value="DUSP-like"/>
    <property type="match status" value="1"/>
</dbReference>
<dbReference type="InterPro" id="IPR050185">
    <property type="entry name" value="Ub_carboxyl-term_hydrolase"/>
</dbReference>
<keyword evidence="4" id="KW-0645">Protease</keyword>
<dbReference type="InterPro" id="IPR035927">
    <property type="entry name" value="DUSP-like_sf"/>
</dbReference>
<accession>A0A261XUN9</accession>
<dbReference type="SMART" id="SM00695">
    <property type="entry name" value="DUSP"/>
    <property type="match status" value="1"/>
</dbReference>
<keyword evidence="12" id="KW-1185">Reference proteome</keyword>
<dbReference type="Proteomes" id="UP000242875">
    <property type="component" value="Unassembled WGS sequence"/>
</dbReference>
<dbReference type="AlphaFoldDB" id="A0A261XUN9"/>
<reference evidence="11 12" key="1">
    <citation type="journal article" date="2017" name="Mycologia">
        <title>Bifiguratus adelaidae, gen. et sp. nov., a new member of Mucoromycotina in endophytic and soil-dwelling habitats.</title>
        <authorList>
            <person name="Torres-Cruz T.J."/>
            <person name="Billingsley Tobias T.L."/>
            <person name="Almatruk M."/>
            <person name="Hesse C."/>
            <person name="Kuske C.R."/>
            <person name="Desiro A."/>
            <person name="Benucci G.M."/>
            <person name="Bonito G."/>
            <person name="Stajich J.E."/>
            <person name="Dunlap C."/>
            <person name="Arnold A.E."/>
            <person name="Porras-Alfaro A."/>
        </authorList>
    </citation>
    <scope>NUCLEOTIDE SEQUENCE [LARGE SCALE GENOMIC DNA]</scope>
    <source>
        <strain evidence="11 12">AZ0501</strain>
    </source>
</reference>
<keyword evidence="5" id="KW-0833">Ubl conjugation pathway</keyword>
<organism evidence="11 12">
    <name type="scientific">Bifiguratus adelaidae</name>
    <dbReference type="NCBI Taxonomy" id="1938954"/>
    <lineage>
        <taxon>Eukaryota</taxon>
        <taxon>Fungi</taxon>
        <taxon>Fungi incertae sedis</taxon>
        <taxon>Mucoromycota</taxon>
        <taxon>Mucoromycotina</taxon>
        <taxon>Endogonomycetes</taxon>
        <taxon>Endogonales</taxon>
        <taxon>Endogonales incertae sedis</taxon>
        <taxon>Bifiguratus</taxon>
    </lineage>
</organism>
<name>A0A261XUN9_9FUNG</name>
<feature type="region of interest" description="Disordered" evidence="8">
    <location>
        <begin position="752"/>
        <end position="785"/>
    </location>
</feature>
<evidence type="ECO:0000313" key="11">
    <source>
        <dbReference type="EMBL" id="OZJ02043.1"/>
    </source>
</evidence>
<dbReference type="PROSITE" id="PS00972">
    <property type="entry name" value="USP_1"/>
    <property type="match status" value="1"/>
</dbReference>
<dbReference type="InterPro" id="IPR001394">
    <property type="entry name" value="Peptidase_C19_UCH"/>
</dbReference>
<dbReference type="PROSITE" id="PS50235">
    <property type="entry name" value="USP_3"/>
    <property type="match status" value="1"/>
</dbReference>
<dbReference type="GO" id="GO:0006508">
    <property type="term" value="P:proteolysis"/>
    <property type="evidence" value="ECO:0007669"/>
    <property type="project" value="UniProtKB-KW"/>
</dbReference>
<keyword evidence="7" id="KW-0788">Thiol protease</keyword>
<dbReference type="Pfam" id="PF00443">
    <property type="entry name" value="UCH"/>
    <property type="match status" value="1"/>
</dbReference>
<comment type="catalytic activity">
    <reaction evidence="1">
        <text>Thiol-dependent hydrolysis of ester, thioester, amide, peptide and isopeptide bonds formed by the C-terminal Gly of ubiquitin (a 76-residue protein attached to proteins as an intracellular targeting signal).</text>
        <dbReference type="EC" id="3.4.19.12"/>
    </reaction>
</comment>
<dbReference type="GO" id="GO:0016579">
    <property type="term" value="P:protein deubiquitination"/>
    <property type="evidence" value="ECO:0007669"/>
    <property type="project" value="InterPro"/>
</dbReference>
<dbReference type="InterPro" id="IPR018200">
    <property type="entry name" value="USP_CS"/>
</dbReference>
<keyword evidence="6" id="KW-0378">Hydrolase</keyword>
<evidence type="ECO:0000256" key="3">
    <source>
        <dbReference type="ARBA" id="ARBA00012759"/>
    </source>
</evidence>
<dbReference type="SUPFAM" id="SSF54001">
    <property type="entry name" value="Cysteine proteinases"/>
    <property type="match status" value="1"/>
</dbReference>
<evidence type="ECO:0000256" key="1">
    <source>
        <dbReference type="ARBA" id="ARBA00000707"/>
    </source>
</evidence>
<dbReference type="CDD" id="cd02674">
    <property type="entry name" value="Peptidase_C19R"/>
    <property type="match status" value="1"/>
</dbReference>
<proteinExistence type="inferred from homology"/>
<evidence type="ECO:0000256" key="2">
    <source>
        <dbReference type="ARBA" id="ARBA00009085"/>
    </source>
</evidence>
<feature type="domain" description="USP" evidence="9">
    <location>
        <begin position="398"/>
        <end position="1168"/>
    </location>
</feature>
<dbReference type="EC" id="3.4.19.12" evidence="3"/>
<dbReference type="Pfam" id="PF06337">
    <property type="entry name" value="DUSP"/>
    <property type="match status" value="1"/>
</dbReference>
<gene>
    <name evidence="11" type="ORF">BZG36_05083</name>
</gene>
<evidence type="ECO:0000259" key="10">
    <source>
        <dbReference type="PROSITE" id="PS51283"/>
    </source>
</evidence>
<dbReference type="EMBL" id="MVBO01000198">
    <property type="protein sequence ID" value="OZJ02043.1"/>
    <property type="molecule type" value="Genomic_DNA"/>
</dbReference>